<organism evidence="1">
    <name type="scientific">viral metagenome</name>
    <dbReference type="NCBI Taxonomy" id="1070528"/>
    <lineage>
        <taxon>unclassified sequences</taxon>
        <taxon>metagenomes</taxon>
        <taxon>organismal metagenomes</taxon>
    </lineage>
</organism>
<evidence type="ECO:0000313" key="1">
    <source>
        <dbReference type="EMBL" id="QJA53974.1"/>
    </source>
</evidence>
<dbReference type="EMBL" id="MT144467">
    <property type="protein sequence ID" value="QJA53974.1"/>
    <property type="molecule type" value="Genomic_DNA"/>
</dbReference>
<protein>
    <submittedName>
        <fullName evidence="1">Uncharacterized protein</fullName>
    </submittedName>
</protein>
<accession>A0A6H2A2D8</accession>
<reference evidence="1" key="1">
    <citation type="submission" date="2020-03" db="EMBL/GenBank/DDBJ databases">
        <title>The deep terrestrial virosphere.</title>
        <authorList>
            <person name="Holmfeldt K."/>
            <person name="Nilsson E."/>
            <person name="Simone D."/>
            <person name="Lopez-Fernandez M."/>
            <person name="Wu X."/>
            <person name="de Brujin I."/>
            <person name="Lundin D."/>
            <person name="Andersson A."/>
            <person name="Bertilsson S."/>
            <person name="Dopson M."/>
        </authorList>
    </citation>
    <scope>NUCLEOTIDE SEQUENCE</scope>
    <source>
        <strain evidence="1">TM448A04255</strain>
    </source>
</reference>
<sequence length="153" mass="17427">MGGWLTIPEIYTGSYQNCLFVRDNITYGGHFWADLDGIYSLSPYRIVKSGNGFTLFGSFGCGNAFPEIVTDEMIEEFRRDRGKETIKHNKKNMREFDKTLKGLTKARDEGKIDQMITGLGAIMAFTKSQRETRSHTPKVARADKAFFDYLMKA</sequence>
<name>A0A6H2A2D8_9ZZZZ</name>
<gene>
    <name evidence="1" type="ORF">TM448A04255_0003</name>
</gene>
<proteinExistence type="predicted"/>
<dbReference type="AlphaFoldDB" id="A0A6H2A2D8"/>